<feature type="compositionally biased region" description="Low complexity" evidence="1">
    <location>
        <begin position="351"/>
        <end position="361"/>
    </location>
</feature>
<feature type="compositionally biased region" description="Polar residues" evidence="1">
    <location>
        <begin position="321"/>
        <end position="336"/>
    </location>
</feature>
<dbReference type="OrthoDB" id="5417135at2759"/>
<keyword evidence="2" id="KW-0812">Transmembrane</keyword>
<dbReference type="GeneID" id="37228484"/>
<dbReference type="EMBL" id="KZ824420">
    <property type="protein sequence ID" value="RAL05697.1"/>
    <property type="molecule type" value="Genomic_DNA"/>
</dbReference>
<dbReference type="VEuPathDB" id="FungiDB:BO80DRAFT_490066"/>
<dbReference type="Proteomes" id="UP000249402">
    <property type="component" value="Unassembled WGS sequence"/>
</dbReference>
<dbReference type="AlphaFoldDB" id="A0A395HCN9"/>
<feature type="region of interest" description="Disordered" evidence="1">
    <location>
        <begin position="1"/>
        <end position="72"/>
    </location>
</feature>
<protein>
    <submittedName>
        <fullName evidence="3">Uncharacterized protein</fullName>
    </submittedName>
</protein>
<keyword evidence="2" id="KW-1133">Transmembrane helix</keyword>
<evidence type="ECO:0000256" key="2">
    <source>
        <dbReference type="SAM" id="Phobius"/>
    </source>
</evidence>
<dbReference type="PANTHER" id="PTHR42088:SF1">
    <property type="entry name" value="YALI0F10131P"/>
    <property type="match status" value="1"/>
</dbReference>
<organism evidence="3 4">
    <name type="scientific">Aspergillus ibericus CBS 121593</name>
    <dbReference type="NCBI Taxonomy" id="1448316"/>
    <lineage>
        <taxon>Eukaryota</taxon>
        <taxon>Fungi</taxon>
        <taxon>Dikarya</taxon>
        <taxon>Ascomycota</taxon>
        <taxon>Pezizomycotina</taxon>
        <taxon>Eurotiomycetes</taxon>
        <taxon>Eurotiomycetidae</taxon>
        <taxon>Eurotiales</taxon>
        <taxon>Aspergillaceae</taxon>
        <taxon>Aspergillus</taxon>
        <taxon>Aspergillus subgen. Circumdati</taxon>
    </lineage>
</organism>
<accession>A0A395HCN9</accession>
<feature type="transmembrane region" description="Helical" evidence="2">
    <location>
        <begin position="77"/>
        <end position="97"/>
    </location>
</feature>
<feature type="compositionally biased region" description="Low complexity" evidence="1">
    <location>
        <begin position="50"/>
        <end position="72"/>
    </location>
</feature>
<keyword evidence="2" id="KW-0472">Membrane</keyword>
<evidence type="ECO:0000313" key="3">
    <source>
        <dbReference type="EMBL" id="RAL05697.1"/>
    </source>
</evidence>
<evidence type="ECO:0000313" key="4">
    <source>
        <dbReference type="Proteomes" id="UP000249402"/>
    </source>
</evidence>
<feature type="region of interest" description="Disordered" evidence="1">
    <location>
        <begin position="158"/>
        <end position="177"/>
    </location>
</feature>
<feature type="region of interest" description="Disordered" evidence="1">
    <location>
        <begin position="521"/>
        <end position="584"/>
    </location>
</feature>
<dbReference type="RefSeq" id="XP_025580024.1">
    <property type="nucleotide sequence ID" value="XM_025723619.1"/>
</dbReference>
<sequence>MRSLRHTHQALHGTHLQSLSMPRRPGIVPRDRLPLLTMAETPTLARREPLPSTDSSSSSSSSSSETKPTSTLTTTTLPVVLGAVIPVVIAIAILLYLHRRNVKKLRNEDANDKHKSLDFGLDLAPTGAKPMQQAEKLDRNAAHNKGVSLDIGPSPYLLPPGLHNSRESLSSLSRSIGDGDDDKYRHVGSFLGDNASLRSHSRGPQDDASSFTGSTRRGALGDDMNQGLLRNAQRMSRSSPPLYTIPSADRNVQSPASSDHERDHGFQLDLPRSPSPVHVPGMTISEPNPMTSHEPEFSGTHVNAEASAKEKRLSHMPFENAQYSNLTHPSDNSQNEDVGPSPLPQHHAITPLHDPLPLHLDSNTTSAHTASIPTPRISLPLSDAPSDYGDARRSTIPSFNVQEVASIAGPADSPEKSTVPAVLSEEPRTQNAGLDPRRETRRMTLGLRPLPPEDPSDNPEQRANRIRSFYKEYFDENKTGRETVYQDYGPEVYAENGGYVYDPMMGDHFNAVPAPFAEPVTRRAMTPPPRAPPRFQGAARHMATGSDGGFNDRFQSPGPRAFSSASGRLPGPPKPRKAVPPPSPLQILPTPHMLKDDSLMTAIDYAPANHFKDQKEGRPGTPLGGLQPFSLAVPVHSPLVSAFDDLSALPSAHALRKSGAYDTLDFAPPPRFKNDTASDAGSIRSNHTGISTTHLHNIRTGAYRVSRLPPDTVGTKDDLISNLRPTWDMRH</sequence>
<dbReference type="PANTHER" id="PTHR42088">
    <property type="entry name" value="YALI0F10131P"/>
    <property type="match status" value="1"/>
</dbReference>
<evidence type="ECO:0000256" key="1">
    <source>
        <dbReference type="SAM" id="MobiDB-lite"/>
    </source>
</evidence>
<feature type="region of interest" description="Disordered" evidence="1">
    <location>
        <begin position="409"/>
        <end position="461"/>
    </location>
</feature>
<feature type="region of interest" description="Disordered" evidence="1">
    <location>
        <begin position="193"/>
        <end position="391"/>
    </location>
</feature>
<feature type="compositionally biased region" description="Pro residues" evidence="1">
    <location>
        <begin position="570"/>
        <end position="584"/>
    </location>
</feature>
<name>A0A395HCN9_9EURO</name>
<dbReference type="STRING" id="1448316.A0A395HCN9"/>
<keyword evidence="4" id="KW-1185">Reference proteome</keyword>
<gene>
    <name evidence="3" type="ORF">BO80DRAFT_490066</name>
</gene>
<reference evidence="3 4" key="1">
    <citation type="submission" date="2018-02" db="EMBL/GenBank/DDBJ databases">
        <title>The genomes of Aspergillus section Nigri reveals drivers in fungal speciation.</title>
        <authorList>
            <consortium name="DOE Joint Genome Institute"/>
            <person name="Vesth T.C."/>
            <person name="Nybo J."/>
            <person name="Theobald S."/>
            <person name="Brandl J."/>
            <person name="Frisvad J.C."/>
            <person name="Nielsen K.F."/>
            <person name="Lyhne E.K."/>
            <person name="Kogle M.E."/>
            <person name="Kuo A."/>
            <person name="Riley R."/>
            <person name="Clum A."/>
            <person name="Nolan M."/>
            <person name="Lipzen A."/>
            <person name="Salamov A."/>
            <person name="Henrissat B."/>
            <person name="Wiebenga A."/>
            <person name="De vries R.P."/>
            <person name="Grigoriev I.V."/>
            <person name="Mortensen U.H."/>
            <person name="Andersen M.R."/>
            <person name="Baker S.E."/>
        </authorList>
    </citation>
    <scope>NUCLEOTIDE SEQUENCE [LARGE SCALE GENOMIC DNA]</scope>
    <source>
        <strain evidence="3 4">CBS 121593</strain>
    </source>
</reference>
<feature type="compositionally biased region" description="Polar residues" evidence="1">
    <location>
        <begin position="362"/>
        <end position="372"/>
    </location>
</feature>
<proteinExistence type="predicted"/>